<dbReference type="STRING" id="68775.A0A5C3MC12"/>
<dbReference type="SMART" id="SM00487">
    <property type="entry name" value="DEXDc"/>
    <property type="match status" value="1"/>
</dbReference>
<dbReference type="FunFam" id="1.10.10.10:FF:000012">
    <property type="entry name" value="U5 small nuclear ribonucleoprotein helicase"/>
    <property type="match status" value="1"/>
</dbReference>
<feature type="region of interest" description="Disordered" evidence="11">
    <location>
        <begin position="1131"/>
        <end position="1172"/>
    </location>
</feature>
<feature type="compositionally biased region" description="Polar residues" evidence="11">
    <location>
        <begin position="1145"/>
        <end position="1162"/>
    </location>
</feature>
<dbReference type="SMART" id="SM00490">
    <property type="entry name" value="HELICc"/>
    <property type="match status" value="1"/>
</dbReference>
<dbReference type="InterPro" id="IPR036390">
    <property type="entry name" value="WH_DNA-bd_sf"/>
</dbReference>
<evidence type="ECO:0000256" key="4">
    <source>
        <dbReference type="ARBA" id="ARBA00022806"/>
    </source>
</evidence>
<dbReference type="SUPFAM" id="SSF52540">
    <property type="entry name" value="P-loop containing nucleoside triphosphate hydrolases"/>
    <property type="match status" value="1"/>
</dbReference>
<dbReference type="Gene3D" id="3.40.50.300">
    <property type="entry name" value="P-loop containing nucleotide triphosphate hydrolases"/>
    <property type="match status" value="2"/>
</dbReference>
<keyword evidence="5" id="KW-0067">ATP-binding</keyword>
<organism evidence="14 15">
    <name type="scientific">Crucibulum laeve</name>
    <dbReference type="NCBI Taxonomy" id="68775"/>
    <lineage>
        <taxon>Eukaryota</taxon>
        <taxon>Fungi</taxon>
        <taxon>Dikarya</taxon>
        <taxon>Basidiomycota</taxon>
        <taxon>Agaricomycotina</taxon>
        <taxon>Agaricomycetes</taxon>
        <taxon>Agaricomycetidae</taxon>
        <taxon>Agaricales</taxon>
        <taxon>Agaricineae</taxon>
        <taxon>Nidulariaceae</taxon>
        <taxon>Crucibulum</taxon>
    </lineage>
</organism>
<dbReference type="SUPFAM" id="SSF158702">
    <property type="entry name" value="Sec63 N-terminal domain-like"/>
    <property type="match status" value="1"/>
</dbReference>
<dbReference type="PROSITE" id="PS51194">
    <property type="entry name" value="HELICASE_CTER"/>
    <property type="match status" value="1"/>
</dbReference>
<feature type="region of interest" description="Disordered" evidence="11">
    <location>
        <begin position="1185"/>
        <end position="1229"/>
    </location>
</feature>
<dbReference type="InterPro" id="IPR052247">
    <property type="entry name" value="Meiotic_Crossover_Helicase"/>
</dbReference>
<comment type="similarity">
    <text evidence="1">Belongs to the helicase family. SKI2 subfamily.</text>
</comment>
<feature type="compositionally biased region" description="Polar residues" evidence="11">
    <location>
        <begin position="136"/>
        <end position="150"/>
    </location>
</feature>
<dbReference type="InterPro" id="IPR004179">
    <property type="entry name" value="Sec63-dom"/>
</dbReference>
<dbReference type="Pfam" id="PF23445">
    <property type="entry name" value="WHD_SNRNP200"/>
    <property type="match status" value="1"/>
</dbReference>
<dbReference type="InterPro" id="IPR027417">
    <property type="entry name" value="P-loop_NTPase"/>
</dbReference>
<dbReference type="GO" id="GO:0016787">
    <property type="term" value="F:hydrolase activity"/>
    <property type="evidence" value="ECO:0007669"/>
    <property type="project" value="UniProtKB-KW"/>
</dbReference>
<keyword evidence="15" id="KW-1185">Reference proteome</keyword>
<dbReference type="Pfam" id="PF02889">
    <property type="entry name" value="Sec63"/>
    <property type="match status" value="1"/>
</dbReference>
<keyword evidence="7" id="KW-0469">Meiosis</keyword>
<dbReference type="Proteomes" id="UP000308652">
    <property type="component" value="Unassembled WGS sequence"/>
</dbReference>
<evidence type="ECO:0000259" key="12">
    <source>
        <dbReference type="PROSITE" id="PS51192"/>
    </source>
</evidence>
<dbReference type="PANTHER" id="PTHR47835">
    <property type="entry name" value="HFM1, ATP DEPENDENT DNA HELICASE HOMOLOG"/>
    <property type="match status" value="1"/>
</dbReference>
<evidence type="ECO:0000256" key="7">
    <source>
        <dbReference type="ARBA" id="ARBA00023254"/>
    </source>
</evidence>
<dbReference type="Pfam" id="PF00270">
    <property type="entry name" value="DEAD"/>
    <property type="match status" value="1"/>
</dbReference>
<proteinExistence type="inferred from homology"/>
<dbReference type="GO" id="GO:0003676">
    <property type="term" value="F:nucleic acid binding"/>
    <property type="evidence" value="ECO:0007669"/>
    <property type="project" value="InterPro"/>
</dbReference>
<feature type="region of interest" description="Disordered" evidence="11">
    <location>
        <begin position="1070"/>
        <end position="1096"/>
    </location>
</feature>
<dbReference type="SUPFAM" id="SSF46785">
    <property type="entry name" value="Winged helix' DNA-binding domain"/>
    <property type="match status" value="1"/>
</dbReference>
<feature type="compositionally biased region" description="Basic residues" evidence="11">
    <location>
        <begin position="1321"/>
        <end position="1339"/>
    </location>
</feature>
<dbReference type="InterPro" id="IPR036388">
    <property type="entry name" value="WH-like_DNA-bd_sf"/>
</dbReference>
<dbReference type="PROSITE" id="PS51192">
    <property type="entry name" value="HELICASE_ATP_BIND_1"/>
    <property type="match status" value="1"/>
</dbReference>
<sequence>MDNGPSFDIDHEYHSIMNTYYDDDDLGLENDYQYLGYDDSTQAFVSAAGTDGYFDDLTDEITNSSPSLPERFVPQRATRSYQQHYDDTIDDFEDVAYQQPNNQHNFTMNQIQHHSQNLNSLPRSSQPIRRTTFQSTFGYQQPPDTNSLSSIIPPRHIPSAQRDSLRGANPRNTHGIRLRPVSGLPDMYRAVFKFGVFNAVQSTCFDDIIDSDENLIISAPTGSGKTVLFELSIIRMLSHIRNTGKSLKCVYMAPTKALCSERFKDWGAKFDPLNIKCCELTGDTVHFGTGVWGDAKKASIIITTGEKWDSLTRNWCDHNQILSQIQLFLVDEVHILNESRGSTLEVVISRMKKRGTSVRFVLVSATVPNIDDVASWIGSSSTPSMSAKVYEFGEEFRPCKLTRHVIGIPRHKSQNDFMFAKILDYKLFAALQQYSQGKPILVFCSTRKGVFGTAEQLMKEYGEHEKQKKNLPWSRPPRIDQVFNDKRLSELASFGIGVHHAGLSVDDRRATEDLYLRKILRILVATSTLAVGVNLPAHIVVIKGVHTFQNNASIEYSDLDIMQMLGRAGRPQFDKDGIAIILCEANLENKYKALVQGNTTLESSLHANLSEHFNSEIGLGTITSIESAKEWLRSSFLFQRIRKNPDYYALGKDQNETWQDRADDVVMQNVARLKESQLIEDGNKPGELSSTEYGDIMSKLYIRQATMSAILSLPERATTREILEVISGVEELCNMKLRASEKSSYNNLRRHIDIRFEMKKIEKTSDKVFLLIQAVLAGISLNTPEFKSAESQPYLEAFGIFRHVARIARAVVEVAVARKSGAQIRNGLWLRVSPTSLMRCLSAKAWEDRPIVLRQIEHLGEKSIKVLAEHGITSLEILRKQNTLRIETLLNRRPPFGLQVLSSVEKLPRYSLEVTEVGVTPRGGKGPVEAEILIECGLADDQAAASKSKKHKHTDMTVVLTLSSDMDFIDFRRIPTKGLKEKRSFRVTVELHKPSQSVIVIVSSETIAGLSVQRIYKPSIFPSEYPIMNTRPISSVEMDMVGLEDDPDFWEMDISDNDKECLPSIKDLTRPKASQKAHADPPSHNTSNALLKQRDKPLEIQVKRLSNGKYECNHSCKDKTKCRHMCCRDGLVDPPNASKKRATSKLASPNARSNPSFSQLKNKASAASKADRQIKQLENIHEQMKVSQSLKLSDRQRLKLESPDQLKRKKRPKPDFGLELTDLKDFNSPSVPFDMPDIDQDDDSLPEPHFLVEAVKHPQTPSSETNYSNSEIDALINSVPWGKDDAFFGLTVDGPKVSELPLKERENIGNQKHVLATPPPSKRRRPSVVHSPPNKRTKLVNKTNTSGMRSSFQCAPSWKQNVNSKGRSKPLFLESSKDEEVEIGFTHGYANQTSNNHANGSTPRTECFSDLEAPLATPALTQTSKLCSQKTSQKFPPTSIPPPNNPEERYDATMAREETKDEFAELDDWLNSGSVDIV</sequence>
<comment type="catalytic activity">
    <reaction evidence="10">
        <text>ATP + H2O = ADP + phosphate + H(+)</text>
        <dbReference type="Rhea" id="RHEA:13065"/>
        <dbReference type="ChEBI" id="CHEBI:15377"/>
        <dbReference type="ChEBI" id="CHEBI:15378"/>
        <dbReference type="ChEBI" id="CHEBI:30616"/>
        <dbReference type="ChEBI" id="CHEBI:43474"/>
        <dbReference type="ChEBI" id="CHEBI:456216"/>
        <dbReference type="EC" id="5.6.2.4"/>
    </reaction>
</comment>
<evidence type="ECO:0000256" key="2">
    <source>
        <dbReference type="ARBA" id="ARBA00022741"/>
    </source>
</evidence>
<dbReference type="InterPro" id="IPR001650">
    <property type="entry name" value="Helicase_C-like"/>
</dbReference>
<evidence type="ECO:0000256" key="1">
    <source>
        <dbReference type="ARBA" id="ARBA00010140"/>
    </source>
</evidence>
<keyword evidence="2" id="KW-0547">Nucleotide-binding</keyword>
<dbReference type="Gene3D" id="1.10.10.10">
    <property type="entry name" value="Winged helix-like DNA-binding domain superfamily/Winged helix DNA-binding domain"/>
    <property type="match status" value="1"/>
</dbReference>
<feature type="region of interest" description="Disordered" evidence="11">
    <location>
        <begin position="1428"/>
        <end position="1449"/>
    </location>
</feature>
<dbReference type="InterPro" id="IPR057842">
    <property type="entry name" value="WH_MER3"/>
</dbReference>
<evidence type="ECO:0000313" key="15">
    <source>
        <dbReference type="Proteomes" id="UP000308652"/>
    </source>
</evidence>
<feature type="region of interest" description="Disordered" evidence="11">
    <location>
        <begin position="136"/>
        <end position="174"/>
    </location>
</feature>
<feature type="domain" description="Helicase ATP-binding" evidence="12">
    <location>
        <begin position="206"/>
        <end position="385"/>
    </location>
</feature>
<dbReference type="OrthoDB" id="5575at2759"/>
<comment type="catalytic activity">
    <reaction evidence="8">
        <text>Couples ATP hydrolysis with the unwinding of duplex DNA by translocating in the 3'-5' direction.</text>
        <dbReference type="EC" id="5.6.2.4"/>
    </reaction>
</comment>
<dbReference type="EC" id="5.6.2.4" evidence="9"/>
<dbReference type="InterPro" id="IPR014001">
    <property type="entry name" value="Helicase_ATP-bd"/>
</dbReference>
<evidence type="ECO:0000256" key="5">
    <source>
        <dbReference type="ARBA" id="ARBA00022840"/>
    </source>
</evidence>
<dbReference type="Gene3D" id="1.10.3380.10">
    <property type="entry name" value="Sec63 N-terminal domain-like domain"/>
    <property type="match status" value="1"/>
</dbReference>
<keyword evidence="3" id="KW-0378">Hydrolase</keyword>
<dbReference type="PANTHER" id="PTHR47835:SF3">
    <property type="entry name" value="HELICASE FOR MEIOSIS 1"/>
    <property type="match status" value="1"/>
</dbReference>
<dbReference type="EMBL" id="ML213592">
    <property type="protein sequence ID" value="TFK42447.1"/>
    <property type="molecule type" value="Genomic_DNA"/>
</dbReference>
<keyword evidence="6" id="KW-0413">Isomerase</keyword>
<evidence type="ECO:0000256" key="9">
    <source>
        <dbReference type="ARBA" id="ARBA00034808"/>
    </source>
</evidence>
<evidence type="ECO:0000256" key="11">
    <source>
        <dbReference type="SAM" id="MobiDB-lite"/>
    </source>
</evidence>
<dbReference type="Pfam" id="PF00271">
    <property type="entry name" value="Helicase_C"/>
    <property type="match status" value="1"/>
</dbReference>
<evidence type="ECO:0000256" key="8">
    <source>
        <dbReference type="ARBA" id="ARBA00034617"/>
    </source>
</evidence>
<gene>
    <name evidence="14" type="ORF">BDQ12DRAFT_732098</name>
</gene>
<evidence type="ECO:0000256" key="3">
    <source>
        <dbReference type="ARBA" id="ARBA00022801"/>
    </source>
</evidence>
<evidence type="ECO:0000313" key="14">
    <source>
        <dbReference type="EMBL" id="TFK42447.1"/>
    </source>
</evidence>
<feature type="compositionally biased region" description="Polar residues" evidence="11">
    <location>
        <begin position="1340"/>
        <end position="1365"/>
    </location>
</feature>
<dbReference type="GO" id="GO:0051321">
    <property type="term" value="P:meiotic cell cycle"/>
    <property type="evidence" value="ECO:0007669"/>
    <property type="project" value="UniProtKB-KW"/>
</dbReference>
<feature type="region of interest" description="Disordered" evidence="11">
    <location>
        <begin position="1303"/>
        <end position="1365"/>
    </location>
</feature>
<evidence type="ECO:0000256" key="6">
    <source>
        <dbReference type="ARBA" id="ARBA00023235"/>
    </source>
</evidence>
<evidence type="ECO:0000259" key="13">
    <source>
        <dbReference type="PROSITE" id="PS51194"/>
    </source>
</evidence>
<evidence type="ECO:0000256" key="10">
    <source>
        <dbReference type="ARBA" id="ARBA00048988"/>
    </source>
</evidence>
<dbReference type="CDD" id="cd18795">
    <property type="entry name" value="SF2_C_Ski2"/>
    <property type="match status" value="1"/>
</dbReference>
<feature type="domain" description="Helicase C-terminal" evidence="13">
    <location>
        <begin position="426"/>
        <end position="617"/>
    </location>
</feature>
<protein>
    <recommendedName>
        <fullName evidence="9">DNA 3'-5' helicase</fullName>
        <ecNumber evidence="9">5.6.2.4</ecNumber>
    </recommendedName>
</protein>
<dbReference type="GO" id="GO:0005524">
    <property type="term" value="F:ATP binding"/>
    <property type="evidence" value="ECO:0007669"/>
    <property type="project" value="UniProtKB-KW"/>
</dbReference>
<dbReference type="GO" id="GO:0043138">
    <property type="term" value="F:3'-5' DNA helicase activity"/>
    <property type="evidence" value="ECO:0007669"/>
    <property type="project" value="UniProtKB-EC"/>
</dbReference>
<feature type="compositionally biased region" description="Basic and acidic residues" evidence="11">
    <location>
        <begin position="1192"/>
        <end position="1206"/>
    </location>
</feature>
<feature type="compositionally biased region" description="Basic and acidic residues" evidence="11">
    <location>
        <begin position="1213"/>
        <end position="1225"/>
    </location>
</feature>
<keyword evidence="4" id="KW-0347">Helicase</keyword>
<reference evidence="14 15" key="1">
    <citation type="journal article" date="2019" name="Nat. Ecol. Evol.">
        <title>Megaphylogeny resolves global patterns of mushroom evolution.</title>
        <authorList>
            <person name="Varga T."/>
            <person name="Krizsan K."/>
            <person name="Foldi C."/>
            <person name="Dima B."/>
            <person name="Sanchez-Garcia M."/>
            <person name="Sanchez-Ramirez S."/>
            <person name="Szollosi G.J."/>
            <person name="Szarkandi J.G."/>
            <person name="Papp V."/>
            <person name="Albert L."/>
            <person name="Andreopoulos W."/>
            <person name="Angelini C."/>
            <person name="Antonin V."/>
            <person name="Barry K.W."/>
            <person name="Bougher N.L."/>
            <person name="Buchanan P."/>
            <person name="Buyck B."/>
            <person name="Bense V."/>
            <person name="Catcheside P."/>
            <person name="Chovatia M."/>
            <person name="Cooper J."/>
            <person name="Damon W."/>
            <person name="Desjardin D."/>
            <person name="Finy P."/>
            <person name="Geml J."/>
            <person name="Haridas S."/>
            <person name="Hughes K."/>
            <person name="Justo A."/>
            <person name="Karasinski D."/>
            <person name="Kautmanova I."/>
            <person name="Kiss B."/>
            <person name="Kocsube S."/>
            <person name="Kotiranta H."/>
            <person name="LaButti K.M."/>
            <person name="Lechner B.E."/>
            <person name="Liimatainen K."/>
            <person name="Lipzen A."/>
            <person name="Lukacs Z."/>
            <person name="Mihaltcheva S."/>
            <person name="Morgado L.N."/>
            <person name="Niskanen T."/>
            <person name="Noordeloos M.E."/>
            <person name="Ohm R.A."/>
            <person name="Ortiz-Santana B."/>
            <person name="Ovrebo C."/>
            <person name="Racz N."/>
            <person name="Riley R."/>
            <person name="Savchenko A."/>
            <person name="Shiryaev A."/>
            <person name="Soop K."/>
            <person name="Spirin V."/>
            <person name="Szebenyi C."/>
            <person name="Tomsovsky M."/>
            <person name="Tulloss R.E."/>
            <person name="Uehling J."/>
            <person name="Grigoriev I.V."/>
            <person name="Vagvolgyi C."/>
            <person name="Papp T."/>
            <person name="Martin F.M."/>
            <person name="Miettinen O."/>
            <person name="Hibbett D.S."/>
            <person name="Nagy L.G."/>
        </authorList>
    </citation>
    <scope>NUCLEOTIDE SEQUENCE [LARGE SCALE GENOMIC DNA]</scope>
    <source>
        <strain evidence="14 15">CBS 166.37</strain>
    </source>
</reference>
<dbReference type="InterPro" id="IPR011545">
    <property type="entry name" value="DEAD/DEAH_box_helicase_dom"/>
</dbReference>
<dbReference type="SMART" id="SM00973">
    <property type="entry name" value="Sec63"/>
    <property type="match status" value="1"/>
</dbReference>
<accession>A0A5C3MC12</accession>
<name>A0A5C3MC12_9AGAR</name>